<reference evidence="4" key="2">
    <citation type="journal article" date="2022" name="Nat. Microbiol.">
        <title>RNA viromes from terrestrial sites across China expand environmental viral diversity.</title>
        <authorList>
            <person name="Chiapello M."/>
            <person name="Rodriguez-Romero J."/>
            <person name="Ayllon M.A."/>
            <person name="Turina M."/>
        </authorList>
    </citation>
    <scope>NUCLEOTIDE SEQUENCE</scope>
    <source>
        <strain evidence="4">306R-k141_275145</strain>
    </source>
</reference>
<evidence type="ECO:0000256" key="3">
    <source>
        <dbReference type="ARBA" id="ARBA00022844"/>
    </source>
</evidence>
<dbReference type="Gene3D" id="3.30.380.10">
    <property type="entry name" value="MS2 Viral Coat Protein"/>
    <property type="match status" value="1"/>
</dbReference>
<keyword evidence="5" id="KW-1185">Reference proteome</keyword>
<protein>
    <submittedName>
        <fullName evidence="4">Coat protein</fullName>
    </submittedName>
</protein>
<proteinExistence type="predicted"/>
<dbReference type="Proteomes" id="UP001059590">
    <property type="component" value="Chromosome"/>
</dbReference>
<evidence type="ECO:0000313" key="5">
    <source>
        <dbReference type="Proteomes" id="UP001059590"/>
    </source>
</evidence>
<dbReference type="Pfam" id="PF01819">
    <property type="entry name" value="Levi_coat"/>
    <property type="match status" value="1"/>
</dbReference>
<accession>A0ABY3SSF4</accession>
<dbReference type="EMBL" id="MZ679641">
    <property type="protein sequence ID" value="UJQ85369.1"/>
    <property type="molecule type" value="Genomic_RNA"/>
</dbReference>
<comment type="subcellular location">
    <subcellularLocation>
        <location evidence="1">Virion</location>
    </subcellularLocation>
</comment>
<keyword evidence="3" id="KW-0946">Virion</keyword>
<dbReference type="GO" id="GO:0019028">
    <property type="term" value="C:viral capsid"/>
    <property type="evidence" value="ECO:0007669"/>
    <property type="project" value="UniProtKB-KW"/>
</dbReference>
<evidence type="ECO:0000256" key="2">
    <source>
        <dbReference type="ARBA" id="ARBA00022561"/>
    </source>
</evidence>
<name>A0ABY3SSF4_9VIRU</name>
<sequence length="127" mass="13801">MSQLKVITLNDGETAVEFVPTGIDSNGVATLTTNSGTVIADKQLSNSVRMTQDRRKTLLKLQVPAVVTETVNGVSRVKLERTGHIRIETDFSKLATRAERQSALNLAIAALNEALFADTIVNNETIY</sequence>
<dbReference type="InterPro" id="IPR002703">
    <property type="entry name" value="Levivir_coat"/>
</dbReference>
<evidence type="ECO:0000256" key="1">
    <source>
        <dbReference type="ARBA" id="ARBA00004328"/>
    </source>
</evidence>
<organism evidence="4 5">
    <name type="scientific">Leviviridae sp</name>
    <dbReference type="NCBI Taxonomy" id="2027243"/>
    <lineage>
        <taxon>Viruses</taxon>
        <taxon>Riboviria</taxon>
        <taxon>Orthornavirae</taxon>
        <taxon>Lenarviricota</taxon>
        <taxon>Leviviricetes</taxon>
        <taxon>Norzivirales</taxon>
        <taxon>Fiersviridae</taxon>
    </lineage>
</organism>
<reference evidence="4" key="1">
    <citation type="submission" date="2021-05" db="EMBL/GenBank/DDBJ databases">
        <authorList>
            <person name="Chen Y.-M."/>
            <person name="Zhang Y.-Z."/>
        </authorList>
    </citation>
    <scope>NUCLEOTIDE SEQUENCE</scope>
    <source>
        <strain evidence="4">306R-k141_275145</strain>
    </source>
</reference>
<dbReference type="InterPro" id="IPR015954">
    <property type="entry name" value="Phage_RNA-type_capsid"/>
</dbReference>
<dbReference type="SUPFAM" id="SSF55405">
    <property type="entry name" value="RNA bacteriophage capsid protein"/>
    <property type="match status" value="1"/>
</dbReference>
<keyword evidence="2 4" id="KW-0167">Capsid protein</keyword>
<evidence type="ECO:0000313" key="4">
    <source>
        <dbReference type="EMBL" id="UJQ85369.1"/>
    </source>
</evidence>